<evidence type="ECO:0000313" key="1">
    <source>
        <dbReference type="EMBL" id="GAA4245855.1"/>
    </source>
</evidence>
<proteinExistence type="predicted"/>
<keyword evidence="2" id="KW-1185">Reference proteome</keyword>
<protein>
    <submittedName>
        <fullName evidence="1">Uncharacterized protein</fullName>
    </submittedName>
</protein>
<dbReference type="Proteomes" id="UP001501682">
    <property type="component" value="Unassembled WGS sequence"/>
</dbReference>
<reference evidence="2" key="1">
    <citation type="journal article" date="2019" name="Int. J. Syst. Evol. Microbiol.">
        <title>The Global Catalogue of Microorganisms (GCM) 10K type strain sequencing project: providing services to taxonomists for standard genome sequencing and annotation.</title>
        <authorList>
            <consortium name="The Broad Institute Genomics Platform"/>
            <consortium name="The Broad Institute Genome Sequencing Center for Infectious Disease"/>
            <person name="Wu L."/>
            <person name="Ma J."/>
        </authorList>
    </citation>
    <scope>NUCLEOTIDE SEQUENCE [LARGE SCALE GENOMIC DNA]</scope>
    <source>
        <strain evidence="2">JCM 17633</strain>
    </source>
</reference>
<comment type="caution">
    <text evidence="1">The sequence shown here is derived from an EMBL/GenBank/DDBJ whole genome shotgun (WGS) entry which is preliminary data.</text>
</comment>
<evidence type="ECO:0000313" key="2">
    <source>
        <dbReference type="Proteomes" id="UP001501682"/>
    </source>
</evidence>
<name>A0ABP8D135_9FLAO</name>
<dbReference type="EMBL" id="BAABCB010000029">
    <property type="protein sequence ID" value="GAA4245855.1"/>
    <property type="molecule type" value="Genomic_DNA"/>
</dbReference>
<accession>A0ABP8D135</accession>
<gene>
    <name evidence="1" type="ORF">GCM10022292_29880</name>
</gene>
<organism evidence="1 2">
    <name type="scientific">Winogradskyella damuponensis</name>
    <dbReference type="NCBI Taxonomy" id="943939"/>
    <lineage>
        <taxon>Bacteria</taxon>
        <taxon>Pseudomonadati</taxon>
        <taxon>Bacteroidota</taxon>
        <taxon>Flavobacteriia</taxon>
        <taxon>Flavobacteriales</taxon>
        <taxon>Flavobacteriaceae</taxon>
        <taxon>Winogradskyella</taxon>
    </lineage>
</organism>
<sequence length="60" mass="6789">MNTFSPNYFLQLFIAYNNPKPAVPTPMKIEVTIVNAANLYNKKIKAKAANTCKKTCFFIC</sequence>